<dbReference type="Proteomes" id="UP001455709">
    <property type="component" value="Unassembled WGS sequence"/>
</dbReference>
<name>A0ABV0FLZ3_9NEIS</name>
<evidence type="ECO:0008006" key="3">
    <source>
        <dbReference type="Google" id="ProtNLM"/>
    </source>
</evidence>
<comment type="caution">
    <text evidence="1">The sequence shown here is derived from an EMBL/GenBank/DDBJ whole genome shotgun (WGS) entry which is preliminary data.</text>
</comment>
<dbReference type="RefSeq" id="WP_347372117.1">
    <property type="nucleotide sequence ID" value="NZ_JBDOJC010000001.1"/>
</dbReference>
<protein>
    <recommendedName>
        <fullName evidence="3">Wadjet protein JetD C-terminal domain-containing protein</fullName>
    </recommendedName>
</protein>
<dbReference type="EMBL" id="JBDOJC010000001">
    <property type="protein sequence ID" value="MEO2219652.1"/>
    <property type="molecule type" value="Genomic_DNA"/>
</dbReference>
<sequence length="382" mass="41274">MSLGTLLSDEATAVLAQLRKMAGASGKLRTSSCMPKLAGALGLSRLVVDEAIRDLYRSGLLQYQADRRELPVSGYLTVMLDSVTTDPQEAAWRQALAGAGLCEEVAEELSGLSSSLGGMTPEDLAALARVLRRLSEADPASFDDAGFNVSARHLLGSSKVLSMMTGRMMDALGLPLRLQNSSPRYVICAGPPDPVATLLIENPRAFENAVCSGLSEEVALICTYGFGLSYLGQERLHTTGTSANDQPIMIVRGGSPPQLKDLLRANQVFFWGDLDLAAINIYRTLKRTVPQLQMSRIYEAMLPMIANSDRSHPYVEVFDKSGQVKSTVINTSAPHDLDSVCLFLWQACQTRAVDQEAVSNSTIRLLGSLPFTGSSLPHSREH</sequence>
<proteinExistence type="predicted"/>
<evidence type="ECO:0000313" key="2">
    <source>
        <dbReference type="Proteomes" id="UP001455709"/>
    </source>
</evidence>
<evidence type="ECO:0000313" key="1">
    <source>
        <dbReference type="EMBL" id="MEO2219652.1"/>
    </source>
</evidence>
<gene>
    <name evidence="1" type="ORF">ABGV49_21575</name>
</gene>
<reference evidence="1 2" key="1">
    <citation type="submission" date="2024-05" db="EMBL/GenBank/DDBJ databases">
        <authorList>
            <person name="De Oliveira J.P."/>
            <person name="Noriler S.A."/>
            <person name="De Oliveira A.G."/>
            <person name="Sipoli D.S."/>
        </authorList>
    </citation>
    <scope>NUCLEOTIDE SEQUENCE [LARGE SCALE GENOMIC DNA]</scope>
    <source>
        <strain evidence="1 2">LABIM189</strain>
    </source>
</reference>
<accession>A0ABV0FLZ3</accession>
<keyword evidence="2" id="KW-1185">Reference proteome</keyword>
<organism evidence="1 2">
    <name type="scientific">Chromobacterium vaccinii</name>
    <dbReference type="NCBI Taxonomy" id="1108595"/>
    <lineage>
        <taxon>Bacteria</taxon>
        <taxon>Pseudomonadati</taxon>
        <taxon>Pseudomonadota</taxon>
        <taxon>Betaproteobacteria</taxon>
        <taxon>Neisseriales</taxon>
        <taxon>Chromobacteriaceae</taxon>
        <taxon>Chromobacterium</taxon>
    </lineage>
</organism>